<keyword evidence="2" id="KW-1185">Reference proteome</keyword>
<comment type="caution">
    <text evidence="1">The sequence shown here is derived from an EMBL/GenBank/DDBJ whole genome shotgun (WGS) entry which is preliminary data.</text>
</comment>
<sequence>MNTGRIVLGVSTTLAVVAAAGLIVELSLSGPGGVEAPRTAPVQGPTIAVCGSPSDPAAEPFRSMAASFVIKNTSDSSVILESLRATTLDGLASARATVSLGAARDETRGYKTGAAVGVPAADVARSSPVSRAHPITLVPHSYATVITSMTLAARVNGGRASDFELDTKQDGGEVSAQIIRATVSLGVSGDACRVLAAQR</sequence>
<organism evidence="1 2">
    <name type="scientific">Frondihabitans peucedani</name>
    <dbReference type="NCBI Taxonomy" id="598626"/>
    <lineage>
        <taxon>Bacteria</taxon>
        <taxon>Bacillati</taxon>
        <taxon>Actinomycetota</taxon>
        <taxon>Actinomycetes</taxon>
        <taxon>Micrococcales</taxon>
        <taxon>Microbacteriaceae</taxon>
        <taxon>Frondihabitans</taxon>
    </lineage>
</organism>
<protein>
    <submittedName>
        <fullName evidence="1">Uncharacterized protein</fullName>
    </submittedName>
</protein>
<dbReference type="RefSeq" id="WP_344797456.1">
    <property type="nucleotide sequence ID" value="NZ_BAABAU010000004.1"/>
</dbReference>
<name>A0ABP8E4X6_9MICO</name>
<evidence type="ECO:0000313" key="1">
    <source>
        <dbReference type="EMBL" id="GAA4267292.1"/>
    </source>
</evidence>
<evidence type="ECO:0000313" key="2">
    <source>
        <dbReference type="Proteomes" id="UP001501594"/>
    </source>
</evidence>
<gene>
    <name evidence="1" type="ORF">GCM10022256_29040</name>
</gene>
<dbReference type="Proteomes" id="UP001501594">
    <property type="component" value="Unassembled WGS sequence"/>
</dbReference>
<dbReference type="EMBL" id="BAABAU010000004">
    <property type="protein sequence ID" value="GAA4267292.1"/>
    <property type="molecule type" value="Genomic_DNA"/>
</dbReference>
<reference evidence="2" key="1">
    <citation type="journal article" date="2019" name="Int. J. Syst. Evol. Microbiol.">
        <title>The Global Catalogue of Microorganisms (GCM) 10K type strain sequencing project: providing services to taxonomists for standard genome sequencing and annotation.</title>
        <authorList>
            <consortium name="The Broad Institute Genomics Platform"/>
            <consortium name="The Broad Institute Genome Sequencing Center for Infectious Disease"/>
            <person name="Wu L."/>
            <person name="Ma J."/>
        </authorList>
    </citation>
    <scope>NUCLEOTIDE SEQUENCE [LARGE SCALE GENOMIC DNA]</scope>
    <source>
        <strain evidence="2">JCM 17442</strain>
    </source>
</reference>
<proteinExistence type="predicted"/>
<accession>A0ABP8E4X6</accession>